<name>A0A1G6T6P3_9EURY</name>
<dbReference type="Proteomes" id="UP000199320">
    <property type="component" value="Unassembled WGS sequence"/>
</dbReference>
<dbReference type="EMBL" id="FMZP01000016">
    <property type="protein sequence ID" value="SDD24206.1"/>
    <property type="molecule type" value="Genomic_DNA"/>
</dbReference>
<gene>
    <name evidence="2" type="ORF">SAMN04488694_12436</name>
    <name evidence="1" type="ORF">SAMN05192552_101632</name>
</gene>
<sequence length="70" mass="8339">MPHWHHHCGCPYHRRGYLCPQCDSPEYWPQTQDEWDEPQQTEPEPVAQQLDDLRGAIERLNDRIDALEAE</sequence>
<reference evidence="3 4" key="2">
    <citation type="submission" date="2016-10" db="EMBL/GenBank/DDBJ databases">
        <authorList>
            <person name="Varghese N."/>
            <person name="Submissions S."/>
        </authorList>
    </citation>
    <scope>NUCLEOTIDE SEQUENCE [LARGE SCALE GENOMIC DNA]</scope>
    <source>
        <strain evidence="1 4">CDM_1</strain>
        <strain evidence="3">CDM_6</strain>
    </source>
</reference>
<reference evidence="2" key="1">
    <citation type="submission" date="2016-10" db="EMBL/GenBank/DDBJ databases">
        <authorList>
            <person name="de Groot N.N."/>
        </authorList>
    </citation>
    <scope>NUCLEOTIDE SEQUENCE [LARGE SCALE GENOMIC DNA]</scope>
    <source>
        <strain evidence="2">CDM_6</strain>
    </source>
</reference>
<protein>
    <submittedName>
        <fullName evidence="1">Uncharacterized protein</fullName>
    </submittedName>
</protein>
<keyword evidence="3" id="KW-1185">Reference proteome</keyword>
<evidence type="ECO:0000313" key="1">
    <source>
        <dbReference type="EMBL" id="SDD24206.1"/>
    </source>
</evidence>
<dbReference type="EMBL" id="FOIC01000024">
    <property type="protein sequence ID" value="SET99757.1"/>
    <property type="molecule type" value="Genomic_DNA"/>
</dbReference>
<dbReference type="AlphaFoldDB" id="A0A1G6T6P3"/>
<proteinExistence type="predicted"/>
<evidence type="ECO:0000313" key="2">
    <source>
        <dbReference type="EMBL" id="SET99757.1"/>
    </source>
</evidence>
<organism evidence="1 4">
    <name type="scientific">Natrinema hispanicum</name>
    <dbReference type="NCBI Taxonomy" id="392421"/>
    <lineage>
        <taxon>Archaea</taxon>
        <taxon>Methanobacteriati</taxon>
        <taxon>Methanobacteriota</taxon>
        <taxon>Stenosarchaea group</taxon>
        <taxon>Halobacteria</taxon>
        <taxon>Halobacteriales</taxon>
        <taxon>Natrialbaceae</taxon>
        <taxon>Natrinema</taxon>
    </lineage>
</organism>
<evidence type="ECO:0000313" key="4">
    <source>
        <dbReference type="Proteomes" id="UP000324021"/>
    </source>
</evidence>
<accession>A0A1G6T6P3</accession>
<dbReference type="Proteomes" id="UP000324021">
    <property type="component" value="Unassembled WGS sequence"/>
</dbReference>
<evidence type="ECO:0000313" key="3">
    <source>
        <dbReference type="Proteomes" id="UP000199320"/>
    </source>
</evidence>